<sequence>MYAIILDEGSLSAQKAPTLHESSVPKL</sequence>
<dbReference type="AlphaFoldDB" id="A0A2A8J8H5"/>
<name>A0A2A8J8H5_BACCE</name>
<comment type="caution">
    <text evidence="1">The sequence shown here is derived from an EMBL/GenBank/DDBJ whole genome shotgun (WGS) entry which is preliminary data.</text>
</comment>
<evidence type="ECO:0000313" key="1">
    <source>
        <dbReference type="EMBL" id="PGT97484.1"/>
    </source>
</evidence>
<dbReference type="EMBL" id="NUMG01000041">
    <property type="protein sequence ID" value="PGT97484.1"/>
    <property type="molecule type" value="Genomic_DNA"/>
</dbReference>
<accession>A0A2A8J8H5</accession>
<protein>
    <submittedName>
        <fullName evidence="1">Uncharacterized protein</fullName>
    </submittedName>
</protein>
<evidence type="ECO:0000313" key="2">
    <source>
        <dbReference type="Proteomes" id="UP000225766"/>
    </source>
</evidence>
<dbReference type="Proteomes" id="UP000225766">
    <property type="component" value="Unassembled WGS sequence"/>
</dbReference>
<proteinExistence type="predicted"/>
<gene>
    <name evidence="1" type="ORF">COD19_25410</name>
</gene>
<reference evidence="1 2" key="1">
    <citation type="submission" date="2017-09" db="EMBL/GenBank/DDBJ databases">
        <title>Large-scale bioinformatics analysis of Bacillus genomes uncovers conserved roles of natural products in bacterial physiology.</title>
        <authorList>
            <consortium name="Agbiome Team Llc"/>
            <person name="Bleich R.M."/>
            <person name="Grubbs K.J."/>
            <person name="Santa Maria K.C."/>
            <person name="Allen S.E."/>
            <person name="Farag S."/>
            <person name="Shank E.A."/>
            <person name="Bowers A."/>
        </authorList>
    </citation>
    <scope>NUCLEOTIDE SEQUENCE [LARGE SCALE GENOMIC DNA]</scope>
    <source>
        <strain evidence="1 2">AFS040105</strain>
    </source>
</reference>
<organism evidence="1 2">
    <name type="scientific">Bacillus cereus</name>
    <dbReference type="NCBI Taxonomy" id="1396"/>
    <lineage>
        <taxon>Bacteria</taxon>
        <taxon>Bacillati</taxon>
        <taxon>Bacillota</taxon>
        <taxon>Bacilli</taxon>
        <taxon>Bacillales</taxon>
        <taxon>Bacillaceae</taxon>
        <taxon>Bacillus</taxon>
        <taxon>Bacillus cereus group</taxon>
    </lineage>
</organism>